<evidence type="ECO:0000259" key="1">
    <source>
        <dbReference type="Pfam" id="PF02627"/>
    </source>
</evidence>
<dbReference type="RefSeq" id="WP_254269524.1">
    <property type="nucleotide sequence ID" value="NZ_CP100400.1"/>
</dbReference>
<dbReference type="SUPFAM" id="SSF69118">
    <property type="entry name" value="AhpD-like"/>
    <property type="match status" value="1"/>
</dbReference>
<dbReference type="Pfam" id="PF02627">
    <property type="entry name" value="CMD"/>
    <property type="match status" value="1"/>
</dbReference>
<dbReference type="PANTHER" id="PTHR35446:SF2">
    <property type="entry name" value="CARBOXYMUCONOLACTONE DECARBOXYLASE-LIKE DOMAIN-CONTAINING PROTEIN"/>
    <property type="match status" value="1"/>
</dbReference>
<keyword evidence="2" id="KW-0560">Oxidoreductase</keyword>
<dbReference type="NCBIfam" id="TIGR00778">
    <property type="entry name" value="ahpD_dom"/>
    <property type="match status" value="1"/>
</dbReference>
<feature type="domain" description="Carboxymuconolactone decarboxylase-like" evidence="1">
    <location>
        <begin position="47"/>
        <end position="125"/>
    </location>
</feature>
<keyword evidence="2" id="KW-0575">Peroxidase</keyword>
<sequence length="192" mass="21939">MSDEPMTNFPVPDVEDLPDDLRERIEEETERAGFTPNVFRAFGYKPSHFRPFFEYHDALVEDTPLDREEVEMIVVTVSGVNDCLYCVVAHGALCRFYSERPKLADQLATNHRAADLSERRRAMLDFAVKLTEEPGRVTEDDVAALRDAGLTDEEIWDVGSVTAFFNLSNRMATMANMRPNDEFYGFARSQED</sequence>
<proteinExistence type="predicted"/>
<organism evidence="2 3">
    <name type="scientific">Halorussus aquaticus</name>
    <dbReference type="NCBI Taxonomy" id="2953748"/>
    <lineage>
        <taxon>Archaea</taxon>
        <taxon>Methanobacteriati</taxon>
        <taxon>Methanobacteriota</taxon>
        <taxon>Stenosarchaea group</taxon>
        <taxon>Halobacteria</taxon>
        <taxon>Halobacteriales</taxon>
        <taxon>Haladaptataceae</taxon>
        <taxon>Halorussus</taxon>
    </lineage>
</organism>
<dbReference type="Gene3D" id="1.20.5.810">
    <property type="entry name" value="AhpD-like"/>
    <property type="match status" value="1"/>
</dbReference>
<accession>A0ABD5Q2I9</accession>
<dbReference type="Gene3D" id="1.20.1290.10">
    <property type="entry name" value="AhpD-like"/>
    <property type="match status" value="1"/>
</dbReference>
<keyword evidence="3" id="KW-1185">Reference proteome</keyword>
<dbReference type="PANTHER" id="PTHR35446">
    <property type="entry name" value="SI:CH211-175M2.5"/>
    <property type="match status" value="1"/>
</dbReference>
<dbReference type="InterPro" id="IPR004675">
    <property type="entry name" value="AhpD_core"/>
</dbReference>
<evidence type="ECO:0000313" key="3">
    <source>
        <dbReference type="Proteomes" id="UP001595945"/>
    </source>
</evidence>
<protein>
    <submittedName>
        <fullName evidence="2">Peroxidase-related enzyme</fullName>
    </submittedName>
</protein>
<gene>
    <name evidence="2" type="ORF">ACFO9K_10835</name>
</gene>
<dbReference type="InterPro" id="IPR003779">
    <property type="entry name" value="CMD-like"/>
</dbReference>
<dbReference type="AlphaFoldDB" id="A0ABD5Q2I9"/>
<comment type="caution">
    <text evidence="2">The sequence shown here is derived from an EMBL/GenBank/DDBJ whole genome shotgun (WGS) entry which is preliminary data.</text>
</comment>
<dbReference type="InterPro" id="IPR029032">
    <property type="entry name" value="AhpD-like"/>
</dbReference>
<dbReference type="NCBIfam" id="TIGR01926">
    <property type="entry name" value="peroxid_rel"/>
    <property type="match status" value="1"/>
</dbReference>
<dbReference type="Proteomes" id="UP001595945">
    <property type="component" value="Unassembled WGS sequence"/>
</dbReference>
<dbReference type="InterPro" id="IPR010195">
    <property type="entry name" value="Uncharacterised_peroxidase-rel"/>
</dbReference>
<evidence type="ECO:0000313" key="2">
    <source>
        <dbReference type="EMBL" id="MFC4824755.1"/>
    </source>
</evidence>
<dbReference type="GO" id="GO:0004601">
    <property type="term" value="F:peroxidase activity"/>
    <property type="evidence" value="ECO:0007669"/>
    <property type="project" value="UniProtKB-KW"/>
</dbReference>
<dbReference type="GeneID" id="73044547"/>
<reference evidence="2 3" key="1">
    <citation type="journal article" date="2019" name="Int. J. Syst. Evol. Microbiol.">
        <title>The Global Catalogue of Microorganisms (GCM) 10K type strain sequencing project: providing services to taxonomists for standard genome sequencing and annotation.</title>
        <authorList>
            <consortium name="The Broad Institute Genomics Platform"/>
            <consortium name="The Broad Institute Genome Sequencing Center for Infectious Disease"/>
            <person name="Wu L."/>
            <person name="Ma J."/>
        </authorList>
    </citation>
    <scope>NUCLEOTIDE SEQUENCE [LARGE SCALE GENOMIC DNA]</scope>
    <source>
        <strain evidence="2 3">XZYJ18</strain>
    </source>
</reference>
<name>A0ABD5Q2I9_9EURY</name>
<dbReference type="EMBL" id="JBHSHT010000001">
    <property type="protein sequence ID" value="MFC4824755.1"/>
    <property type="molecule type" value="Genomic_DNA"/>
</dbReference>